<keyword evidence="2" id="KW-1185">Reference proteome</keyword>
<dbReference type="Proteomes" id="UP000828390">
    <property type="component" value="Unassembled WGS sequence"/>
</dbReference>
<sequence length="102" mass="11836">MYALKRLMDRVTEILSDWQNKCITEYSTPSNKKILCRRLLVDKGDNDGHMSKDFEYFYCGCLMYVGSSYVSKTMVTAESGSAVDRKKEIFWKSDGNYVAKKF</sequence>
<reference evidence="1" key="1">
    <citation type="journal article" date="2019" name="bioRxiv">
        <title>The Genome of the Zebra Mussel, Dreissena polymorpha: A Resource for Invasive Species Research.</title>
        <authorList>
            <person name="McCartney M.A."/>
            <person name="Auch B."/>
            <person name="Kono T."/>
            <person name="Mallez S."/>
            <person name="Zhang Y."/>
            <person name="Obille A."/>
            <person name="Becker A."/>
            <person name="Abrahante J.E."/>
            <person name="Garbe J."/>
            <person name="Badalamenti J.P."/>
            <person name="Herman A."/>
            <person name="Mangelson H."/>
            <person name="Liachko I."/>
            <person name="Sullivan S."/>
            <person name="Sone E.D."/>
            <person name="Koren S."/>
            <person name="Silverstein K.A.T."/>
            <person name="Beckman K.B."/>
            <person name="Gohl D.M."/>
        </authorList>
    </citation>
    <scope>NUCLEOTIDE SEQUENCE</scope>
    <source>
        <strain evidence="1">Duluth1</strain>
        <tissue evidence="1">Whole animal</tissue>
    </source>
</reference>
<protein>
    <submittedName>
        <fullName evidence="1">Uncharacterized protein</fullName>
    </submittedName>
</protein>
<evidence type="ECO:0000313" key="2">
    <source>
        <dbReference type="Proteomes" id="UP000828390"/>
    </source>
</evidence>
<gene>
    <name evidence="1" type="ORF">DPMN_004340</name>
</gene>
<proteinExistence type="predicted"/>
<organism evidence="1 2">
    <name type="scientific">Dreissena polymorpha</name>
    <name type="common">Zebra mussel</name>
    <name type="synonym">Mytilus polymorpha</name>
    <dbReference type="NCBI Taxonomy" id="45954"/>
    <lineage>
        <taxon>Eukaryota</taxon>
        <taxon>Metazoa</taxon>
        <taxon>Spiralia</taxon>
        <taxon>Lophotrochozoa</taxon>
        <taxon>Mollusca</taxon>
        <taxon>Bivalvia</taxon>
        <taxon>Autobranchia</taxon>
        <taxon>Heteroconchia</taxon>
        <taxon>Euheterodonta</taxon>
        <taxon>Imparidentia</taxon>
        <taxon>Neoheterodontei</taxon>
        <taxon>Myida</taxon>
        <taxon>Dreissenoidea</taxon>
        <taxon>Dreissenidae</taxon>
        <taxon>Dreissena</taxon>
    </lineage>
</organism>
<dbReference type="EMBL" id="JAIWYP010000001">
    <property type="protein sequence ID" value="KAH3880426.1"/>
    <property type="molecule type" value="Genomic_DNA"/>
</dbReference>
<comment type="caution">
    <text evidence="1">The sequence shown here is derived from an EMBL/GenBank/DDBJ whole genome shotgun (WGS) entry which is preliminary data.</text>
</comment>
<accession>A0A9D4RSX0</accession>
<reference evidence="1" key="2">
    <citation type="submission" date="2020-11" db="EMBL/GenBank/DDBJ databases">
        <authorList>
            <person name="McCartney M.A."/>
            <person name="Auch B."/>
            <person name="Kono T."/>
            <person name="Mallez S."/>
            <person name="Becker A."/>
            <person name="Gohl D.M."/>
            <person name="Silverstein K.A.T."/>
            <person name="Koren S."/>
            <person name="Bechman K.B."/>
            <person name="Herman A."/>
            <person name="Abrahante J.E."/>
            <person name="Garbe J."/>
        </authorList>
    </citation>
    <scope>NUCLEOTIDE SEQUENCE</scope>
    <source>
        <strain evidence="1">Duluth1</strain>
        <tissue evidence="1">Whole animal</tissue>
    </source>
</reference>
<dbReference type="AlphaFoldDB" id="A0A9D4RSX0"/>
<evidence type="ECO:0000313" key="1">
    <source>
        <dbReference type="EMBL" id="KAH3880426.1"/>
    </source>
</evidence>
<name>A0A9D4RSX0_DREPO</name>